<dbReference type="Proteomes" id="UP000593561">
    <property type="component" value="Unassembled WGS sequence"/>
</dbReference>
<sequence length="31" mass="3353">MNPVDHPHRGGEGRAPIGRKKTRNPLGLSCT</sequence>
<proteinExistence type="predicted"/>
<protein>
    <recommendedName>
        <fullName evidence="4">Ribosomal protein L2 C-terminal domain-containing protein</fullName>
    </recommendedName>
</protein>
<reference evidence="2 3" key="1">
    <citation type="journal article" date="2019" name="Genome Biol. Evol.">
        <title>Insights into the evolution of the New World diploid cottons (Gossypium, subgenus Houzingenia) based on genome sequencing.</title>
        <authorList>
            <person name="Grover C.E."/>
            <person name="Arick M.A. 2nd"/>
            <person name="Thrash A."/>
            <person name="Conover J.L."/>
            <person name="Sanders W.S."/>
            <person name="Peterson D.G."/>
            <person name="Frelichowski J.E."/>
            <person name="Scheffler J.A."/>
            <person name="Scheffler B.E."/>
            <person name="Wendel J.F."/>
        </authorList>
    </citation>
    <scope>NUCLEOTIDE SEQUENCE [LARGE SCALE GENOMIC DNA]</scope>
    <source>
        <strain evidence="2">27</strain>
        <tissue evidence="2">Leaf</tissue>
    </source>
</reference>
<feature type="compositionally biased region" description="Basic and acidic residues" evidence="1">
    <location>
        <begin position="1"/>
        <end position="12"/>
    </location>
</feature>
<dbReference type="InterPro" id="IPR014726">
    <property type="entry name" value="Ribosomal_uL2_dom3"/>
</dbReference>
<evidence type="ECO:0008006" key="4">
    <source>
        <dbReference type="Google" id="ProtNLM"/>
    </source>
</evidence>
<accession>A0A7J8TK40</accession>
<evidence type="ECO:0000256" key="1">
    <source>
        <dbReference type="SAM" id="MobiDB-lite"/>
    </source>
</evidence>
<name>A0A7J8TK40_GOSDV</name>
<comment type="caution">
    <text evidence="2">The sequence shown here is derived from an EMBL/GenBank/DDBJ whole genome shotgun (WGS) entry which is preliminary data.</text>
</comment>
<dbReference type="InterPro" id="IPR008991">
    <property type="entry name" value="Translation_prot_SH3-like_sf"/>
</dbReference>
<evidence type="ECO:0000313" key="3">
    <source>
        <dbReference type="Proteomes" id="UP000593561"/>
    </source>
</evidence>
<feature type="region of interest" description="Disordered" evidence="1">
    <location>
        <begin position="1"/>
        <end position="31"/>
    </location>
</feature>
<dbReference type="SUPFAM" id="SSF50104">
    <property type="entry name" value="Translation proteins SH3-like domain"/>
    <property type="match status" value="1"/>
</dbReference>
<organism evidence="2 3">
    <name type="scientific">Gossypium davidsonii</name>
    <name type="common">Davidson's cotton</name>
    <name type="synonym">Gossypium klotzschianum subsp. davidsonii</name>
    <dbReference type="NCBI Taxonomy" id="34287"/>
    <lineage>
        <taxon>Eukaryota</taxon>
        <taxon>Viridiplantae</taxon>
        <taxon>Streptophyta</taxon>
        <taxon>Embryophyta</taxon>
        <taxon>Tracheophyta</taxon>
        <taxon>Spermatophyta</taxon>
        <taxon>Magnoliopsida</taxon>
        <taxon>eudicotyledons</taxon>
        <taxon>Gunneridae</taxon>
        <taxon>Pentapetalae</taxon>
        <taxon>rosids</taxon>
        <taxon>malvids</taxon>
        <taxon>Malvales</taxon>
        <taxon>Malvaceae</taxon>
        <taxon>Malvoideae</taxon>
        <taxon>Gossypium</taxon>
    </lineage>
</organism>
<evidence type="ECO:0000313" key="2">
    <source>
        <dbReference type="EMBL" id="MBA0638542.1"/>
    </source>
</evidence>
<dbReference type="EMBL" id="JABFAC010250764">
    <property type="protein sequence ID" value="MBA0638542.1"/>
    <property type="molecule type" value="Genomic_DNA"/>
</dbReference>
<gene>
    <name evidence="2" type="ORF">Godav_025317</name>
</gene>
<keyword evidence="3" id="KW-1185">Reference proteome</keyword>
<dbReference type="AlphaFoldDB" id="A0A7J8TK40"/>
<dbReference type="Gene3D" id="4.10.950.10">
    <property type="entry name" value="Ribosomal protein L2, domain 3"/>
    <property type="match status" value="1"/>
</dbReference>